<sequence length="454" mass="52515">MASEKELLDQCVPINSLRVSNSSWVIRVLVFGSGIVKEFNNKTNQGTRKIVTLVDEEGTKIHATLFNGYIELWKNYLQQNKICYIINGRINSANPNFQSVHKELEIGFKENMLVEENNSHFSTIGFSNNFISFDEASKCTNGTIFDIVGILVDIKPSMGEGSKKRREIVVDRKTVTLWNDFSEIDGQVLQKLIDEKHVVAACDVRKTTYRGNFSISTTYISSIMINPKFEKAVALQKWHDYKKAKNIDISLLPSIQLKNAREVKIEDIKDDSFDNKEDTYFKFNARIKDIMNKDEPWYSSCKKCYKKVDVINNIAKCHRCGVENVDYQEKYILKLEVFDKKERCYVTLFESTRYLLGCDVTTYIQSISQKKEESKFYRKLVLSREKEFTFLVKIDSKNGGDRDGRRFIAEEIQEVEKIAAIEIDEEIQTETGIKKTKKVEEDINNPIICKKSQN</sequence>
<name>A0AC58UHC5_TOBAC</name>
<reference evidence="2" key="2">
    <citation type="submission" date="2025-08" db="UniProtKB">
        <authorList>
            <consortium name="RefSeq"/>
        </authorList>
    </citation>
    <scope>IDENTIFICATION</scope>
    <source>
        <tissue evidence="2">Leaf</tissue>
    </source>
</reference>
<proteinExistence type="predicted"/>
<evidence type="ECO:0000313" key="2">
    <source>
        <dbReference type="RefSeq" id="XP_075108896.1"/>
    </source>
</evidence>
<dbReference type="Proteomes" id="UP000790787">
    <property type="component" value="Chromosome 5"/>
</dbReference>
<dbReference type="RefSeq" id="XP_075108896.1">
    <property type="nucleotide sequence ID" value="XM_075252795.1"/>
</dbReference>
<evidence type="ECO:0000313" key="1">
    <source>
        <dbReference type="Proteomes" id="UP000790787"/>
    </source>
</evidence>
<gene>
    <name evidence="2" type="primary">LOC107818567</name>
</gene>
<keyword evidence="1" id="KW-1185">Reference proteome</keyword>
<protein>
    <submittedName>
        <fullName evidence="2">Replication protein A 70 kDa DNA-binding subunit B-like</fullName>
    </submittedName>
</protein>
<accession>A0AC58UHC5</accession>
<reference evidence="1" key="1">
    <citation type="journal article" date="2014" name="Nat. Commun.">
        <title>The tobacco genome sequence and its comparison with those of tomato and potato.</title>
        <authorList>
            <person name="Sierro N."/>
            <person name="Battey J.N."/>
            <person name="Ouadi S."/>
            <person name="Bakaher N."/>
            <person name="Bovet L."/>
            <person name="Willig A."/>
            <person name="Goepfert S."/>
            <person name="Peitsch M.C."/>
            <person name="Ivanov N.V."/>
        </authorList>
    </citation>
    <scope>NUCLEOTIDE SEQUENCE [LARGE SCALE GENOMIC DNA]</scope>
</reference>
<organism evidence="1 2">
    <name type="scientific">Nicotiana tabacum</name>
    <name type="common">Common tobacco</name>
    <dbReference type="NCBI Taxonomy" id="4097"/>
    <lineage>
        <taxon>Eukaryota</taxon>
        <taxon>Viridiplantae</taxon>
        <taxon>Streptophyta</taxon>
        <taxon>Embryophyta</taxon>
        <taxon>Tracheophyta</taxon>
        <taxon>Spermatophyta</taxon>
        <taxon>Magnoliopsida</taxon>
        <taxon>eudicotyledons</taxon>
        <taxon>Gunneridae</taxon>
        <taxon>Pentapetalae</taxon>
        <taxon>asterids</taxon>
        <taxon>lamiids</taxon>
        <taxon>Solanales</taxon>
        <taxon>Solanaceae</taxon>
        <taxon>Nicotianoideae</taxon>
        <taxon>Nicotianeae</taxon>
        <taxon>Nicotiana</taxon>
    </lineage>
</organism>